<feature type="domain" description="C2H2-type" evidence="9">
    <location>
        <begin position="1102"/>
        <end position="1129"/>
    </location>
</feature>
<feature type="domain" description="C2H2-type" evidence="9">
    <location>
        <begin position="878"/>
        <end position="905"/>
    </location>
</feature>
<dbReference type="InterPro" id="IPR036236">
    <property type="entry name" value="Znf_C2H2_sf"/>
</dbReference>
<accession>A0ABM1VZB2</accession>
<protein>
    <submittedName>
        <fullName evidence="11">Uncharacterized protein LOC101849719</fullName>
    </submittedName>
</protein>
<dbReference type="PANTHER" id="PTHR16515:SF49">
    <property type="entry name" value="GASTRULA ZINC FINGER PROTEIN XLCGF49.1-LIKE-RELATED"/>
    <property type="match status" value="1"/>
</dbReference>
<evidence type="ECO:0000256" key="3">
    <source>
        <dbReference type="ARBA" id="ARBA00022737"/>
    </source>
</evidence>
<dbReference type="SMART" id="SM00355">
    <property type="entry name" value="ZnF_C2H2"/>
    <property type="match status" value="15"/>
</dbReference>
<dbReference type="Gene3D" id="3.30.160.60">
    <property type="entry name" value="Classic Zinc Finger"/>
    <property type="match status" value="15"/>
</dbReference>
<feature type="domain" description="C2H2-type" evidence="9">
    <location>
        <begin position="1018"/>
        <end position="1045"/>
    </location>
</feature>
<sequence>MAGSDSSNNNNHVVKNLSGESSSCDLRSDSKTITDDAVVPVKDDSAGSAQIPGKELICDFQNLETLILLKIENNCKLLSGLKDIKPPPIEPIFVHQEGPEEPKIDSEDVKPYTYSQDGQFIPKENLCDIKPLFESEDVKSYTYSQDDQFIPKENLCDIKPLFESEDVKPYTYSQDDQFIPKEHLCDIKPLFESEDVKPVVEDEGTIREGEGEDQSHNCLKEENCTSVDKAFVTRGNGQRQTFLEVGETNWKTVVGHGGSQGNKQPSFKVLCNVSNVRGNVRDYLKPAGEIVQQTGEPNSLCGLEKDYTSLLKRECFVSIERLKIEPQSEQLQGLQLDVKPKLEDLFVKLSEGEGKELSDVREIDRGAGDGQGISVGQTSGGNFSGLAVEQLLRISDVRSLRNTGAENSLQETSDAVLNGFFSSISDDPKHVGECRATQLTCQKDRRRDKSLFISEVDSSSIDDMTSAQSYCEERRRNSYRITRRGSSLTHRGSSPGSSKLGQNPRLPGKDDDVVRGISLENSCPGVEKDSNPCREVAGGAHVYSDQSGCNFDVGLKECYVSLVRLKDGPNFSEVQTCALEIIPHKEQGRPVEELCNVQGQHKSCKCCRKNCSSCWGGDDNREGQLKSQDGVSASGSVSSPGSPCTTVPEMRKGRRLDQHSSKVLDSSGSGAGSTGQRKLKLRKRKVFFSDMAQTSDTHSTERAEVGEKPFKCQVCGGEFTRENDLQKHKETHTGEKLFKCPICDARFAKSRILQKHKRTHTDEKPYKCNACGMGFSQNCDLQCHERTHTGEKPYMCDVCGCGFSKSFNLQRHIKTHMGEKPFKCEECGAKFTENSSLERHARIHTGEKPFRCEVCGAGFVERYKLQSHKRTHTQEKPYKCDICDVAFAEISRLQAHKRTHTGEKPYKCEVCGKRFAQSGDLRSHKRTHTGEKPYICEICGAGFAQNSSLQKHLKTHSEEKPFKCGDCDAVFAQRIHLQCHKRTHTGEEPFKCTICKAKFVQIGHLIRHKRTHTGEEPYVCKVCGAKCADSGNLQRHKRIHTGEKPYECGVCGKRFRDRSHLSGHKAAHIGEKQFKCDVCGKSYARLYLLQDHKTKHTGEKPYKCDVSGKRYTRKYLLVSHKEKHPEKKGNKWDIYCSRLLRDEKRNTYRKKKEK</sequence>
<feature type="region of interest" description="Disordered" evidence="8">
    <location>
        <begin position="481"/>
        <end position="513"/>
    </location>
</feature>
<feature type="domain" description="C2H2-type" evidence="9">
    <location>
        <begin position="1046"/>
        <end position="1073"/>
    </location>
</feature>
<feature type="region of interest" description="Disordered" evidence="8">
    <location>
        <begin position="625"/>
        <end position="678"/>
    </location>
</feature>
<reference evidence="11" key="1">
    <citation type="submission" date="2025-08" db="UniProtKB">
        <authorList>
            <consortium name="RefSeq"/>
        </authorList>
    </citation>
    <scope>IDENTIFICATION</scope>
</reference>
<dbReference type="RefSeq" id="XP_035827755.1">
    <property type="nucleotide sequence ID" value="XM_035971862.1"/>
</dbReference>
<comment type="subcellular location">
    <subcellularLocation>
        <location evidence="1">Nucleus</location>
    </subcellularLocation>
</comment>
<dbReference type="PROSITE" id="PS00028">
    <property type="entry name" value="ZINC_FINGER_C2H2_1"/>
    <property type="match status" value="14"/>
</dbReference>
<evidence type="ECO:0000256" key="7">
    <source>
        <dbReference type="PROSITE-ProRule" id="PRU00042"/>
    </source>
</evidence>
<dbReference type="InterPro" id="IPR013087">
    <property type="entry name" value="Znf_C2H2_type"/>
</dbReference>
<name>A0ABM1VZB2_APLCA</name>
<dbReference type="InterPro" id="IPR050331">
    <property type="entry name" value="Zinc_finger"/>
</dbReference>
<dbReference type="GeneID" id="101849719"/>
<dbReference type="Proteomes" id="UP000694888">
    <property type="component" value="Unplaced"/>
</dbReference>
<evidence type="ECO:0000313" key="11">
    <source>
        <dbReference type="RefSeq" id="XP_035827755.1"/>
    </source>
</evidence>
<feature type="compositionally biased region" description="Basic and acidic residues" evidence="8">
    <location>
        <begin position="649"/>
        <end position="662"/>
    </location>
</feature>
<evidence type="ECO:0000256" key="1">
    <source>
        <dbReference type="ARBA" id="ARBA00004123"/>
    </source>
</evidence>
<feature type="region of interest" description="Disordered" evidence="8">
    <location>
        <begin position="1"/>
        <end position="28"/>
    </location>
</feature>
<feature type="compositionally biased region" description="Low complexity" evidence="8">
    <location>
        <begin position="630"/>
        <end position="648"/>
    </location>
</feature>
<feature type="compositionally biased region" description="Polar residues" evidence="8">
    <location>
        <begin position="1"/>
        <end position="25"/>
    </location>
</feature>
<keyword evidence="2" id="KW-0479">Metal-binding</keyword>
<dbReference type="PROSITE" id="PS50157">
    <property type="entry name" value="ZINC_FINGER_C2H2_2"/>
    <property type="match status" value="15"/>
</dbReference>
<evidence type="ECO:0000256" key="8">
    <source>
        <dbReference type="SAM" id="MobiDB-lite"/>
    </source>
</evidence>
<feature type="domain" description="C2H2-type" evidence="9">
    <location>
        <begin position="822"/>
        <end position="849"/>
    </location>
</feature>
<dbReference type="SUPFAM" id="SSF57667">
    <property type="entry name" value="beta-beta-alpha zinc fingers"/>
    <property type="match status" value="8"/>
</dbReference>
<feature type="domain" description="C2H2-type" evidence="9">
    <location>
        <begin position="990"/>
        <end position="1017"/>
    </location>
</feature>
<keyword evidence="3" id="KW-0677">Repeat</keyword>
<dbReference type="PANTHER" id="PTHR16515">
    <property type="entry name" value="PR DOMAIN ZINC FINGER PROTEIN"/>
    <property type="match status" value="1"/>
</dbReference>
<proteinExistence type="predicted"/>
<evidence type="ECO:0000313" key="10">
    <source>
        <dbReference type="Proteomes" id="UP000694888"/>
    </source>
</evidence>
<organism evidence="10 11">
    <name type="scientific">Aplysia californica</name>
    <name type="common">California sea hare</name>
    <dbReference type="NCBI Taxonomy" id="6500"/>
    <lineage>
        <taxon>Eukaryota</taxon>
        <taxon>Metazoa</taxon>
        <taxon>Spiralia</taxon>
        <taxon>Lophotrochozoa</taxon>
        <taxon>Mollusca</taxon>
        <taxon>Gastropoda</taxon>
        <taxon>Heterobranchia</taxon>
        <taxon>Euthyneura</taxon>
        <taxon>Tectipleura</taxon>
        <taxon>Aplysiida</taxon>
        <taxon>Aplysioidea</taxon>
        <taxon>Aplysiidae</taxon>
        <taxon>Aplysia</taxon>
    </lineage>
</organism>
<feature type="domain" description="C2H2-type" evidence="9">
    <location>
        <begin position="1074"/>
        <end position="1101"/>
    </location>
</feature>
<evidence type="ECO:0000256" key="5">
    <source>
        <dbReference type="ARBA" id="ARBA00022833"/>
    </source>
</evidence>
<dbReference type="Pfam" id="PF00096">
    <property type="entry name" value="zf-C2H2"/>
    <property type="match status" value="12"/>
</dbReference>
<feature type="compositionally biased region" description="Polar residues" evidence="8">
    <location>
        <begin position="484"/>
        <end position="501"/>
    </location>
</feature>
<evidence type="ECO:0000256" key="2">
    <source>
        <dbReference type="ARBA" id="ARBA00022723"/>
    </source>
</evidence>
<evidence type="ECO:0000256" key="4">
    <source>
        <dbReference type="ARBA" id="ARBA00022771"/>
    </source>
</evidence>
<feature type="domain" description="C2H2-type" evidence="9">
    <location>
        <begin position="962"/>
        <end position="989"/>
    </location>
</feature>
<evidence type="ECO:0000259" key="9">
    <source>
        <dbReference type="PROSITE" id="PS50157"/>
    </source>
</evidence>
<feature type="domain" description="C2H2-type" evidence="9">
    <location>
        <begin position="906"/>
        <end position="933"/>
    </location>
</feature>
<keyword evidence="6" id="KW-0539">Nucleus</keyword>
<keyword evidence="4 7" id="KW-0863">Zinc-finger</keyword>
<feature type="domain" description="C2H2-type" evidence="9">
    <location>
        <begin position="794"/>
        <end position="821"/>
    </location>
</feature>
<feature type="domain" description="C2H2-type" evidence="9">
    <location>
        <begin position="934"/>
        <end position="961"/>
    </location>
</feature>
<feature type="domain" description="C2H2-type" evidence="9">
    <location>
        <begin position="850"/>
        <end position="877"/>
    </location>
</feature>
<feature type="domain" description="C2H2-type" evidence="9">
    <location>
        <begin position="710"/>
        <end position="737"/>
    </location>
</feature>
<feature type="domain" description="C2H2-type" evidence="9">
    <location>
        <begin position="766"/>
        <end position="793"/>
    </location>
</feature>
<gene>
    <name evidence="11" type="primary">LOC101849719</name>
</gene>
<feature type="domain" description="C2H2-type" evidence="9">
    <location>
        <begin position="738"/>
        <end position="765"/>
    </location>
</feature>
<evidence type="ECO:0000256" key="6">
    <source>
        <dbReference type="ARBA" id="ARBA00023242"/>
    </source>
</evidence>
<keyword evidence="5" id="KW-0862">Zinc</keyword>
<keyword evidence="10" id="KW-1185">Reference proteome</keyword>